<reference evidence="2 3" key="1">
    <citation type="submission" date="2024-11" db="EMBL/GenBank/DDBJ databases">
        <title>Adaptive evolution of stress response genes in parasites aligns with host niche diversity.</title>
        <authorList>
            <person name="Hahn C."/>
            <person name="Resl P."/>
        </authorList>
    </citation>
    <scope>NUCLEOTIDE SEQUENCE [LARGE SCALE GENOMIC DNA]</scope>
    <source>
        <strain evidence="2">EGGRZ-B1_66</strain>
        <tissue evidence="2">Body</tissue>
    </source>
</reference>
<dbReference type="PANTHER" id="PTHR21477:SF13">
    <property type="entry name" value="KIAA0930"/>
    <property type="match status" value="1"/>
</dbReference>
<protein>
    <submittedName>
        <fullName evidence="2">Uncharacterized protein</fullName>
    </submittedName>
</protein>
<keyword evidence="3" id="KW-1185">Reference proteome</keyword>
<dbReference type="Proteomes" id="UP001626550">
    <property type="component" value="Unassembled WGS sequence"/>
</dbReference>
<dbReference type="AlphaFoldDB" id="A0ABD2PUQ1"/>
<dbReference type="EMBL" id="JBJKFK010002903">
    <property type="protein sequence ID" value="KAL3310497.1"/>
    <property type="molecule type" value="Genomic_DNA"/>
</dbReference>
<dbReference type="PANTHER" id="PTHR21477">
    <property type="entry name" value="ZGC:172139"/>
    <property type="match status" value="1"/>
</dbReference>
<dbReference type="Pfam" id="PF09741">
    <property type="entry name" value="DUF2045"/>
    <property type="match status" value="1"/>
</dbReference>
<dbReference type="InterPro" id="IPR019141">
    <property type="entry name" value="DUF2045"/>
</dbReference>
<feature type="region of interest" description="Disordered" evidence="1">
    <location>
        <begin position="169"/>
        <end position="212"/>
    </location>
</feature>
<comment type="caution">
    <text evidence="2">The sequence shown here is derived from an EMBL/GenBank/DDBJ whole genome shotgun (WGS) entry which is preliminary data.</text>
</comment>
<accession>A0ABD2PUQ1</accession>
<organism evidence="2 3">
    <name type="scientific">Cichlidogyrus casuarinus</name>
    <dbReference type="NCBI Taxonomy" id="1844966"/>
    <lineage>
        <taxon>Eukaryota</taxon>
        <taxon>Metazoa</taxon>
        <taxon>Spiralia</taxon>
        <taxon>Lophotrochozoa</taxon>
        <taxon>Platyhelminthes</taxon>
        <taxon>Monogenea</taxon>
        <taxon>Monopisthocotylea</taxon>
        <taxon>Dactylogyridea</taxon>
        <taxon>Ancyrocephalidae</taxon>
        <taxon>Cichlidogyrus</taxon>
    </lineage>
</organism>
<evidence type="ECO:0000313" key="3">
    <source>
        <dbReference type="Proteomes" id="UP001626550"/>
    </source>
</evidence>
<evidence type="ECO:0000313" key="2">
    <source>
        <dbReference type="EMBL" id="KAL3310497.1"/>
    </source>
</evidence>
<evidence type="ECO:0000256" key="1">
    <source>
        <dbReference type="SAM" id="MobiDB-lite"/>
    </source>
</evidence>
<feature type="compositionally biased region" description="Polar residues" evidence="1">
    <location>
        <begin position="170"/>
        <end position="199"/>
    </location>
</feature>
<proteinExistence type="predicted"/>
<name>A0ABD2PUQ1_9PLAT</name>
<gene>
    <name evidence="2" type="ORF">Ciccas_010939</name>
</gene>
<sequence length="299" mass="33931">MDVKSSCEEIMYPYIYFTIDNFEEIFEDCVIHDSESLCIELTAYDKSDKLQGTIFLGCVRYASLKQCHEFKTSQPSLYRNQSIFSRFGQVRVNASNYAIITSKGQKRHAQFIKMRGPQGKGHAEVAVSMVEEVRPFKFRPDQHQVDHGLNSISVLNHTKEMLNRGRHMSSENINQPKQTPPNRSASSFTGSRQSLDSTPSKPPLQPKLKRTGSKIEEFFNNLTLNSREKSSGSNTTLTDFKIAPMDKIPLKNSGMRKTMSAGNDMSTLTDSLLRRGDETCRNTTYDDEEMQSNPIEEGE</sequence>